<feature type="region of interest" description="Disordered" evidence="1">
    <location>
        <begin position="99"/>
        <end position="119"/>
    </location>
</feature>
<keyword evidence="3" id="KW-1185">Reference proteome</keyword>
<dbReference type="EMBL" id="JANPWB010000007">
    <property type="protein sequence ID" value="KAJ1172899.1"/>
    <property type="molecule type" value="Genomic_DNA"/>
</dbReference>
<name>A0AAV7TA87_PLEWA</name>
<feature type="region of interest" description="Disordered" evidence="1">
    <location>
        <begin position="36"/>
        <end position="60"/>
    </location>
</feature>
<reference evidence="2" key="1">
    <citation type="journal article" date="2022" name="bioRxiv">
        <title>Sequencing and chromosome-scale assembly of the giantPleurodeles waltlgenome.</title>
        <authorList>
            <person name="Brown T."/>
            <person name="Elewa A."/>
            <person name="Iarovenko S."/>
            <person name="Subramanian E."/>
            <person name="Araus A.J."/>
            <person name="Petzold A."/>
            <person name="Susuki M."/>
            <person name="Suzuki K.-i.T."/>
            <person name="Hayashi T."/>
            <person name="Toyoda A."/>
            <person name="Oliveira C."/>
            <person name="Osipova E."/>
            <person name="Leigh N.D."/>
            <person name="Simon A."/>
            <person name="Yun M.H."/>
        </authorList>
    </citation>
    <scope>NUCLEOTIDE SEQUENCE</scope>
    <source>
        <strain evidence="2">20211129_DDA</strain>
        <tissue evidence="2">Liver</tissue>
    </source>
</reference>
<evidence type="ECO:0000313" key="2">
    <source>
        <dbReference type="EMBL" id="KAJ1172899.1"/>
    </source>
</evidence>
<comment type="caution">
    <text evidence="2">The sequence shown here is derived from an EMBL/GenBank/DDBJ whole genome shotgun (WGS) entry which is preliminary data.</text>
</comment>
<evidence type="ECO:0000256" key="1">
    <source>
        <dbReference type="SAM" id="MobiDB-lite"/>
    </source>
</evidence>
<dbReference type="Proteomes" id="UP001066276">
    <property type="component" value="Chromosome 4_1"/>
</dbReference>
<protein>
    <submittedName>
        <fullName evidence="2">Uncharacterized protein</fullName>
    </submittedName>
</protein>
<gene>
    <name evidence="2" type="ORF">NDU88_004741</name>
</gene>
<proteinExistence type="predicted"/>
<organism evidence="2 3">
    <name type="scientific">Pleurodeles waltl</name>
    <name type="common">Iberian ribbed newt</name>
    <dbReference type="NCBI Taxonomy" id="8319"/>
    <lineage>
        <taxon>Eukaryota</taxon>
        <taxon>Metazoa</taxon>
        <taxon>Chordata</taxon>
        <taxon>Craniata</taxon>
        <taxon>Vertebrata</taxon>
        <taxon>Euteleostomi</taxon>
        <taxon>Amphibia</taxon>
        <taxon>Batrachia</taxon>
        <taxon>Caudata</taxon>
        <taxon>Salamandroidea</taxon>
        <taxon>Salamandridae</taxon>
        <taxon>Pleurodelinae</taxon>
        <taxon>Pleurodeles</taxon>
    </lineage>
</organism>
<accession>A0AAV7TA87</accession>
<evidence type="ECO:0000313" key="3">
    <source>
        <dbReference type="Proteomes" id="UP001066276"/>
    </source>
</evidence>
<sequence length="130" mass="14636">MGALTQDARMKNQSDQMPPFKCLLDGYGLLTRTEPAARPHNRLQLGPEMPPEAQMEHTEKEGPVTRCLLVALFDSLKDDLHTVKRELSQDLKAVQKDLVETEDEVSTMENNASGRDKGLENLQQEVIHLI</sequence>
<dbReference type="AlphaFoldDB" id="A0AAV7TA87"/>